<name>A0A9D2EA09_9BACE</name>
<feature type="domain" description="Restriction endonuclease type II EcoRII C-terminal" evidence="1">
    <location>
        <begin position="218"/>
        <end position="381"/>
    </location>
</feature>
<dbReference type="Gene3D" id="2.40.330.10">
    <property type="entry name" value="DNA-binding pseudobarrel domain"/>
    <property type="match status" value="1"/>
</dbReference>
<proteinExistence type="predicted"/>
<dbReference type="InterPro" id="IPR015300">
    <property type="entry name" value="DNA-bd_pseudobarrel_sf"/>
</dbReference>
<organism evidence="3 4">
    <name type="scientific">Candidatus Bacteroides merdigallinarum</name>
    <dbReference type="NCBI Taxonomy" id="2838473"/>
    <lineage>
        <taxon>Bacteria</taxon>
        <taxon>Pseudomonadati</taxon>
        <taxon>Bacteroidota</taxon>
        <taxon>Bacteroidia</taxon>
        <taxon>Bacteroidales</taxon>
        <taxon>Bacteroidaceae</taxon>
        <taxon>Bacteroides</taxon>
    </lineage>
</organism>
<dbReference type="Pfam" id="PF09019">
    <property type="entry name" value="EcoRII-C"/>
    <property type="match status" value="1"/>
</dbReference>
<dbReference type="GO" id="GO:0003677">
    <property type="term" value="F:DNA binding"/>
    <property type="evidence" value="ECO:0007669"/>
    <property type="project" value="InterPro"/>
</dbReference>
<keyword evidence="3" id="KW-0255">Endonuclease</keyword>
<reference evidence="3" key="1">
    <citation type="journal article" date="2021" name="PeerJ">
        <title>Extensive microbial diversity within the chicken gut microbiome revealed by metagenomics and culture.</title>
        <authorList>
            <person name="Gilroy R."/>
            <person name="Ravi A."/>
            <person name="Getino M."/>
            <person name="Pursley I."/>
            <person name="Horton D.L."/>
            <person name="Alikhan N.F."/>
            <person name="Baker D."/>
            <person name="Gharbi K."/>
            <person name="Hall N."/>
            <person name="Watson M."/>
            <person name="Adriaenssens E.M."/>
            <person name="Foster-Nyarko E."/>
            <person name="Jarju S."/>
            <person name="Secka A."/>
            <person name="Antonio M."/>
            <person name="Oren A."/>
            <person name="Chaudhuri R.R."/>
            <person name="La Ragione R."/>
            <person name="Hildebrand F."/>
            <person name="Pallen M.J."/>
        </authorList>
    </citation>
    <scope>NUCLEOTIDE SEQUENCE</scope>
    <source>
        <strain evidence="3">ChiHjej9B8-1298</strain>
    </source>
</reference>
<dbReference type="Proteomes" id="UP000824028">
    <property type="component" value="Unassembled WGS sequence"/>
</dbReference>
<evidence type="ECO:0000313" key="4">
    <source>
        <dbReference type="Proteomes" id="UP000824028"/>
    </source>
</evidence>
<gene>
    <name evidence="3" type="ORF">H9814_08305</name>
</gene>
<dbReference type="InterPro" id="IPR038365">
    <property type="entry name" value="EcoRII_C_sf"/>
</dbReference>
<dbReference type="Pfam" id="PF09217">
    <property type="entry name" value="EcoRII-N"/>
    <property type="match status" value="1"/>
</dbReference>
<evidence type="ECO:0000313" key="3">
    <source>
        <dbReference type="EMBL" id="HIZ33520.1"/>
    </source>
</evidence>
<dbReference type="AlphaFoldDB" id="A0A9D2EA09"/>
<keyword evidence="3" id="KW-0540">Nuclease</keyword>
<dbReference type="Gene3D" id="3.40.91.80">
    <property type="match status" value="1"/>
</dbReference>
<evidence type="ECO:0000259" key="2">
    <source>
        <dbReference type="Pfam" id="PF09217"/>
    </source>
</evidence>
<sequence>MSELLSAAIQSVRQSQAAWCRFITGNDAGTTGSHQAGFYVPKYASTLLFDQPGRKGENKEKTVRIRWQDDFVTESCMKYYGQKTRNEYRITRFGRNFPFLQDDNVGDLLVIAKFSEEDYAGYVLGTDDDIDGFLASFNLSPDEINRLIDVAGSIKPEERLLQLFEEFTARFSGFPETRQMAAGARECYNKVGNLSAHTLMTCPDDILLGWIDTEFRLFKYMEEKVYGDLVSRPFGTVDAFVQAANEVLNRRKSRAGKSLEHHLADIFTGNGLIFEEQAVTEDNKKPDFLFPNGECYHNLLFPADDLTVLGAKTTCKDRWRQVLTEADRVEEKFLFTLQQGISRNQLKEMADSHLTLVVPHKYVTSFPPEWRDKLQDLAGFIRLVKEKQERMPRHFLLS</sequence>
<dbReference type="SUPFAM" id="SSF101936">
    <property type="entry name" value="DNA-binding pseudobarrel domain"/>
    <property type="match status" value="1"/>
</dbReference>
<dbReference type="EMBL" id="DXBX01000063">
    <property type="protein sequence ID" value="HIZ33520.1"/>
    <property type="molecule type" value="Genomic_DNA"/>
</dbReference>
<dbReference type="InterPro" id="IPR023372">
    <property type="entry name" value="Rest_endonuc_II_EcoRII_N"/>
</dbReference>
<dbReference type="GO" id="GO:0009307">
    <property type="term" value="P:DNA restriction-modification system"/>
    <property type="evidence" value="ECO:0007669"/>
    <property type="project" value="InterPro"/>
</dbReference>
<protein>
    <submittedName>
        <fullName evidence="3">Type II restriction endonuclease</fullName>
    </submittedName>
</protein>
<dbReference type="InterPro" id="IPR011335">
    <property type="entry name" value="Restrct_endonuc-II-like"/>
</dbReference>
<dbReference type="InterPro" id="IPR015109">
    <property type="entry name" value="Restrct_endonuc_II_EcoRII_C"/>
</dbReference>
<feature type="domain" description="Restriction endonuclease type II EcoRII N-terminal" evidence="2">
    <location>
        <begin position="15"/>
        <end position="130"/>
    </location>
</feature>
<reference evidence="3" key="2">
    <citation type="submission" date="2021-04" db="EMBL/GenBank/DDBJ databases">
        <authorList>
            <person name="Gilroy R."/>
        </authorList>
    </citation>
    <scope>NUCLEOTIDE SEQUENCE</scope>
    <source>
        <strain evidence="3">ChiHjej9B8-1298</strain>
    </source>
</reference>
<accession>A0A9D2EA09</accession>
<keyword evidence="3" id="KW-0378">Hydrolase</keyword>
<dbReference type="SUPFAM" id="SSF52980">
    <property type="entry name" value="Restriction endonuclease-like"/>
    <property type="match status" value="1"/>
</dbReference>
<evidence type="ECO:0000259" key="1">
    <source>
        <dbReference type="Pfam" id="PF09019"/>
    </source>
</evidence>
<comment type="caution">
    <text evidence="3">The sequence shown here is derived from an EMBL/GenBank/DDBJ whole genome shotgun (WGS) entry which is preliminary data.</text>
</comment>
<dbReference type="GO" id="GO:0009036">
    <property type="term" value="F:type II site-specific deoxyribonuclease activity"/>
    <property type="evidence" value="ECO:0007669"/>
    <property type="project" value="InterPro"/>
</dbReference>